<dbReference type="Pfam" id="PF13410">
    <property type="entry name" value="GST_C_2"/>
    <property type="match status" value="1"/>
</dbReference>
<dbReference type="SUPFAM" id="SSF47616">
    <property type="entry name" value="GST C-terminal domain-like"/>
    <property type="match status" value="1"/>
</dbReference>
<dbReference type="Proteomes" id="UP000278673">
    <property type="component" value="Unassembled WGS sequence"/>
</dbReference>
<dbReference type="GO" id="GO:0005737">
    <property type="term" value="C:cytoplasm"/>
    <property type="evidence" value="ECO:0007669"/>
    <property type="project" value="TreeGrafter"/>
</dbReference>
<dbReference type="EMBL" id="RFFJ01000056">
    <property type="protein sequence ID" value="RMI40559.1"/>
    <property type="molecule type" value="Genomic_DNA"/>
</dbReference>
<reference evidence="1 2" key="1">
    <citation type="submission" date="2018-10" db="EMBL/GenBank/DDBJ databases">
        <title>Isolation, diversity and antifungal activity of actinobacteria from wheat.</title>
        <authorList>
            <person name="Han C."/>
        </authorList>
    </citation>
    <scope>NUCLEOTIDE SEQUENCE [LARGE SCALE GENOMIC DNA]</scope>
    <source>
        <strain evidence="1 2">NEAU-YY642</strain>
    </source>
</reference>
<evidence type="ECO:0000313" key="2">
    <source>
        <dbReference type="Proteomes" id="UP000278673"/>
    </source>
</evidence>
<proteinExistence type="predicted"/>
<comment type="caution">
    <text evidence="1">The sequence shown here is derived from an EMBL/GenBank/DDBJ whole genome shotgun (WGS) entry which is preliminary data.</text>
</comment>
<evidence type="ECO:0000313" key="1">
    <source>
        <dbReference type="EMBL" id="RMI40559.1"/>
    </source>
</evidence>
<dbReference type="GO" id="GO:0004364">
    <property type="term" value="F:glutathione transferase activity"/>
    <property type="evidence" value="ECO:0007669"/>
    <property type="project" value="InterPro"/>
</dbReference>
<gene>
    <name evidence="1" type="ORF">EBN88_12625</name>
</gene>
<name>A0A3M2LSU6_9ACTN</name>
<sequence length="287" mass="30865">MPATTPTSPTNGPCLVRERIGTDAKSGHYPAPHRYRLHLSLSCSDGLRVAITHALLELSDVLPVTLLPALPDDEHGRAELRAAYAATVHGHAGPANSPALTDRWTGRLVSNHVPDILADLSLRFRAPDRPELRPAELAAGIDALTLRCERDIGEAAQLAGEAGAGEAGEWALETLLATLTAFDRRVADAPFVLGDELTAADVELWVALVRLDTVHRCHLGADAVHRIAEHSALWAYARRLCALPAFGGQLRLADMARRHAHRCRGLEAAGAAVQIIDWTPTPNVLTR</sequence>
<keyword evidence="1" id="KW-0808">Transferase</keyword>
<dbReference type="Gene3D" id="1.20.1050.10">
    <property type="match status" value="1"/>
</dbReference>
<accession>A0A3M2LSU6</accession>
<dbReference type="PANTHER" id="PTHR32419">
    <property type="entry name" value="GLUTATHIONYL-HYDROQUINONE REDUCTASE"/>
    <property type="match status" value="1"/>
</dbReference>
<dbReference type="PANTHER" id="PTHR32419:SF6">
    <property type="entry name" value="GLUTATHIONE S-TRANSFERASE OMEGA-LIKE 1-RELATED"/>
    <property type="match status" value="1"/>
</dbReference>
<protein>
    <submittedName>
        <fullName evidence="1">Glutathione S-transferase family protein</fullName>
    </submittedName>
</protein>
<dbReference type="RefSeq" id="WP_122183944.1">
    <property type="nucleotide sequence ID" value="NZ_RFFJ01000056.1"/>
</dbReference>
<keyword evidence="2" id="KW-1185">Reference proteome</keyword>
<dbReference type="InterPro" id="IPR016639">
    <property type="entry name" value="GST_Omega/GSH"/>
</dbReference>
<dbReference type="InterPro" id="IPR036282">
    <property type="entry name" value="Glutathione-S-Trfase_C_sf"/>
</dbReference>
<dbReference type="Gene3D" id="3.40.30.10">
    <property type="entry name" value="Glutaredoxin"/>
    <property type="match status" value="1"/>
</dbReference>
<dbReference type="AlphaFoldDB" id="A0A3M2LSU6"/>
<organism evidence="1 2">
    <name type="scientific">Streptomyces triticirhizae</name>
    <dbReference type="NCBI Taxonomy" id="2483353"/>
    <lineage>
        <taxon>Bacteria</taxon>
        <taxon>Bacillati</taxon>
        <taxon>Actinomycetota</taxon>
        <taxon>Actinomycetes</taxon>
        <taxon>Kitasatosporales</taxon>
        <taxon>Streptomycetaceae</taxon>
        <taxon>Streptomyces</taxon>
    </lineage>
</organism>